<dbReference type="EMBL" id="PSKQ01000023">
    <property type="protein sequence ID" value="MBE8722345.1"/>
    <property type="molecule type" value="Genomic_DNA"/>
</dbReference>
<feature type="transmembrane region" description="Helical" evidence="5">
    <location>
        <begin position="174"/>
        <end position="196"/>
    </location>
</feature>
<evidence type="ECO:0000256" key="3">
    <source>
        <dbReference type="ARBA" id="ARBA00022989"/>
    </source>
</evidence>
<feature type="transmembrane region" description="Helical" evidence="5">
    <location>
        <begin position="253"/>
        <end position="274"/>
    </location>
</feature>
<organism evidence="8 9">
    <name type="scientific">Sphingobacterium pedocola</name>
    <dbReference type="NCBI Taxonomy" id="2082722"/>
    <lineage>
        <taxon>Bacteria</taxon>
        <taxon>Pseudomonadati</taxon>
        <taxon>Bacteroidota</taxon>
        <taxon>Sphingobacteriia</taxon>
        <taxon>Sphingobacteriales</taxon>
        <taxon>Sphingobacteriaceae</taxon>
        <taxon>Sphingobacterium</taxon>
    </lineage>
</organism>
<feature type="transmembrane region" description="Helical" evidence="5">
    <location>
        <begin position="216"/>
        <end position="241"/>
    </location>
</feature>
<feature type="transmembrane region" description="Helical" evidence="5">
    <location>
        <begin position="87"/>
        <end position="104"/>
    </location>
</feature>
<keyword evidence="5" id="KW-0874">Quinone</keyword>
<keyword evidence="2 5" id="KW-0812">Transmembrane</keyword>
<feature type="transmembrane region" description="Helical" evidence="5">
    <location>
        <begin position="427"/>
        <end position="446"/>
    </location>
</feature>
<comment type="subcellular location">
    <subcellularLocation>
        <location evidence="5">Cell membrane</location>
        <topology evidence="5">Multi-pass membrane protein</topology>
    </subcellularLocation>
    <subcellularLocation>
        <location evidence="1">Endomembrane system</location>
        <topology evidence="1">Multi-pass membrane protein</topology>
    </subcellularLocation>
    <subcellularLocation>
        <location evidence="6">Membrane</location>
        <topology evidence="6">Multi-pass membrane protein</topology>
    </subcellularLocation>
</comment>
<dbReference type="InterPro" id="IPR010096">
    <property type="entry name" value="NADH-Q_OxRdtase_suN/2"/>
</dbReference>
<comment type="catalytic activity">
    <reaction evidence="5">
        <text>a quinone + NADH + 5 H(+)(in) = a quinol + NAD(+) + 4 H(+)(out)</text>
        <dbReference type="Rhea" id="RHEA:57888"/>
        <dbReference type="ChEBI" id="CHEBI:15378"/>
        <dbReference type="ChEBI" id="CHEBI:24646"/>
        <dbReference type="ChEBI" id="CHEBI:57540"/>
        <dbReference type="ChEBI" id="CHEBI:57945"/>
        <dbReference type="ChEBI" id="CHEBI:132124"/>
    </reaction>
</comment>
<proteinExistence type="inferred from homology"/>
<evidence type="ECO:0000313" key="8">
    <source>
        <dbReference type="EMBL" id="MBE8722345.1"/>
    </source>
</evidence>
<feature type="transmembrane region" description="Helical" evidence="5">
    <location>
        <begin position="467"/>
        <end position="487"/>
    </location>
</feature>
<evidence type="ECO:0000256" key="4">
    <source>
        <dbReference type="ARBA" id="ARBA00023136"/>
    </source>
</evidence>
<gene>
    <name evidence="5" type="primary">nuoN</name>
    <name evidence="8" type="ORF">C4F40_16590</name>
</gene>
<dbReference type="Pfam" id="PF00361">
    <property type="entry name" value="Proton_antipo_M"/>
    <property type="match status" value="1"/>
</dbReference>
<evidence type="ECO:0000256" key="5">
    <source>
        <dbReference type="HAMAP-Rule" id="MF_00445"/>
    </source>
</evidence>
<keyword evidence="5" id="KW-0813">Transport</keyword>
<dbReference type="Proteomes" id="UP000618319">
    <property type="component" value="Unassembled WGS sequence"/>
</dbReference>
<feature type="transmembrane region" description="Helical" evidence="5">
    <location>
        <begin position="116"/>
        <end position="134"/>
    </location>
</feature>
<dbReference type="RefSeq" id="WP_196940257.1">
    <property type="nucleotide sequence ID" value="NZ_MU158690.1"/>
</dbReference>
<dbReference type="PRINTS" id="PR01437">
    <property type="entry name" value="NUOXDRDTASE4"/>
</dbReference>
<keyword evidence="4 5" id="KW-0472">Membrane</keyword>
<keyword evidence="9" id="KW-1185">Reference proteome</keyword>
<dbReference type="HAMAP" id="MF_00445">
    <property type="entry name" value="NDH1_NuoN_1"/>
    <property type="match status" value="1"/>
</dbReference>
<feature type="transmembrane region" description="Helical" evidence="5">
    <location>
        <begin position="342"/>
        <end position="363"/>
    </location>
</feature>
<dbReference type="InterPro" id="IPR001750">
    <property type="entry name" value="ND/Mrp_TM"/>
</dbReference>
<feature type="transmembrane region" description="Helical" evidence="5">
    <location>
        <begin position="26"/>
        <end position="42"/>
    </location>
</feature>
<evidence type="ECO:0000256" key="6">
    <source>
        <dbReference type="RuleBase" id="RU000320"/>
    </source>
</evidence>
<dbReference type="PANTHER" id="PTHR22773">
    <property type="entry name" value="NADH DEHYDROGENASE"/>
    <property type="match status" value="1"/>
</dbReference>
<keyword evidence="5" id="KW-1003">Cell membrane</keyword>
<feature type="transmembrane region" description="Helical" evidence="5">
    <location>
        <begin position="384"/>
        <end position="407"/>
    </location>
</feature>
<feature type="transmembrane region" description="Helical" evidence="5">
    <location>
        <begin position="280"/>
        <end position="305"/>
    </location>
</feature>
<keyword evidence="3 5" id="KW-1133">Transmembrane helix</keyword>
<comment type="similarity">
    <text evidence="5">Belongs to the complex I subunit 2 family.</text>
</comment>
<sequence length="498" mass="54349">MKDVALHLSSTLDQILASIPLVKPEFALIAAFLLSIVATLFTDRLWKQSSFFVSIIGYLVSFVYLLPQLHQPTSAFFGMLVIDNFSVFARGIILFALLISTIFIQQHFKGKIFQKNLGDVYTVLLTAGLGLNLLTITTNWLLAFIAIETVSISSYILVGYFSTHKKQSEAAMKYVLFGSVCAAVMLYGLSLLYGFTGNLDFVSPAHLQGLAAAPQVMTSIALLFVFTGIGFKLSFVPFHAWAPDVYEGAPTPVTAFLSTVPKVGAIVLLARITQAWASSLFYFGELTILFLTVVAIVTMLAGNLIALRQQNVKRMMAYSSIGHTGFLLMAVLVAPSENPSILLFYLAAYVLMNLAAFAFIDSLEHKTGATTLESYSGLGKKLPIVFTCFTFIGIALIGLPPTAGFVGKLLVFTSVFESYQSSGDLPYLLLLITGALTSVISLFYYFKIPLYAFLRDGQSDHNINTPIRFIIAIGIVLTALVFGIGIFPDFLLGLFQSR</sequence>
<reference evidence="8 9" key="1">
    <citation type="submission" date="2018-02" db="EMBL/GenBank/DDBJ databases">
        <title>Sphingobacterium KA21.</title>
        <authorList>
            <person name="Vasarhelyi B.M."/>
            <person name="Deshmukh S."/>
            <person name="Balint B."/>
            <person name="Kukolya J."/>
        </authorList>
    </citation>
    <scope>NUCLEOTIDE SEQUENCE [LARGE SCALE GENOMIC DNA]</scope>
    <source>
        <strain evidence="8 9">Ka21</strain>
    </source>
</reference>
<protein>
    <recommendedName>
        <fullName evidence="5">NADH-quinone oxidoreductase subunit N</fullName>
        <ecNumber evidence="5">7.1.1.-</ecNumber>
    </recommendedName>
    <alternativeName>
        <fullName evidence="5">NADH dehydrogenase I subunit N</fullName>
    </alternativeName>
    <alternativeName>
        <fullName evidence="5">NDH-1 subunit N</fullName>
    </alternativeName>
</protein>
<keyword evidence="5" id="KW-1278">Translocase</keyword>
<evidence type="ECO:0000259" key="7">
    <source>
        <dbReference type="Pfam" id="PF00361"/>
    </source>
</evidence>
<accession>A0ABR9TAI4</accession>
<evidence type="ECO:0000313" key="9">
    <source>
        <dbReference type="Proteomes" id="UP000618319"/>
    </source>
</evidence>
<comment type="caution">
    <text evidence="8">The sequence shown here is derived from an EMBL/GenBank/DDBJ whole genome shotgun (WGS) entry which is preliminary data.</text>
</comment>
<dbReference type="EC" id="7.1.1.-" evidence="5"/>
<comment type="subunit">
    <text evidence="5">NDH-1 is composed of 14 different subunits. Subunits NuoA, H, J, K, L, M, N constitute the membrane sector of the complex.</text>
</comment>
<keyword evidence="5" id="KW-0520">NAD</keyword>
<feature type="transmembrane region" description="Helical" evidence="5">
    <location>
        <begin position="49"/>
        <end position="67"/>
    </location>
</feature>
<evidence type="ECO:0000256" key="1">
    <source>
        <dbReference type="ARBA" id="ARBA00004127"/>
    </source>
</evidence>
<dbReference type="InterPro" id="IPR003918">
    <property type="entry name" value="NADH_UbQ_OxRdtase"/>
</dbReference>
<feature type="transmembrane region" description="Helical" evidence="5">
    <location>
        <begin position="140"/>
        <end position="162"/>
    </location>
</feature>
<comment type="function">
    <text evidence="5">NDH-1 shuttles electrons from NADH, via FMN and iron-sulfur (Fe-S) centers, to quinones in the respiratory chain. The immediate electron acceptor for the enzyme in this species is believed to be a menaquinone. Couples the redox reaction to proton translocation (for every two electrons transferred, four hydrogen ions are translocated across the cytoplasmic membrane), and thus conserves the redox energy in a proton gradient.</text>
</comment>
<feature type="transmembrane region" description="Helical" evidence="5">
    <location>
        <begin position="317"/>
        <end position="336"/>
    </location>
</feature>
<name>A0ABR9TAI4_9SPHI</name>
<evidence type="ECO:0000256" key="2">
    <source>
        <dbReference type="ARBA" id="ARBA00022692"/>
    </source>
</evidence>
<feature type="domain" description="NADH:quinone oxidoreductase/Mrp antiporter transmembrane" evidence="7">
    <location>
        <begin position="138"/>
        <end position="420"/>
    </location>
</feature>